<dbReference type="AlphaFoldDB" id="A0A941HTV3"/>
<dbReference type="Pfam" id="PF01351">
    <property type="entry name" value="RNase_HII"/>
    <property type="match status" value="1"/>
</dbReference>
<keyword evidence="9 14" id="KW-0540">Nuclease</keyword>
<comment type="caution">
    <text evidence="18">The sequence shown here is derived from an EMBL/GenBank/DDBJ whole genome shotgun (WGS) entry which is preliminary data.</text>
</comment>
<dbReference type="Gene3D" id="3.30.420.10">
    <property type="entry name" value="Ribonuclease H-like superfamily/Ribonuclease H"/>
    <property type="match status" value="1"/>
</dbReference>
<keyword evidence="8 14" id="KW-0963">Cytoplasm</keyword>
<dbReference type="SUPFAM" id="SSF53098">
    <property type="entry name" value="Ribonuclease H-like"/>
    <property type="match status" value="1"/>
</dbReference>
<evidence type="ECO:0000256" key="12">
    <source>
        <dbReference type="ARBA" id="ARBA00022801"/>
    </source>
</evidence>
<dbReference type="InterPro" id="IPR004641">
    <property type="entry name" value="RNase_HIII"/>
</dbReference>
<dbReference type="InterPro" id="IPR012337">
    <property type="entry name" value="RNaseH-like_sf"/>
</dbReference>
<dbReference type="GO" id="GO:0000287">
    <property type="term" value="F:magnesium ion binding"/>
    <property type="evidence" value="ECO:0007669"/>
    <property type="project" value="UniProtKB-UniRule"/>
</dbReference>
<evidence type="ECO:0000256" key="10">
    <source>
        <dbReference type="ARBA" id="ARBA00022723"/>
    </source>
</evidence>
<dbReference type="GO" id="GO:0004523">
    <property type="term" value="F:RNA-DNA hybrid ribonuclease activity"/>
    <property type="evidence" value="ECO:0007669"/>
    <property type="project" value="UniProtKB-UniRule"/>
</dbReference>
<evidence type="ECO:0000256" key="6">
    <source>
        <dbReference type="ARBA" id="ARBA00012180"/>
    </source>
</evidence>
<dbReference type="GO" id="GO:0005737">
    <property type="term" value="C:cytoplasm"/>
    <property type="evidence" value="ECO:0007669"/>
    <property type="project" value="UniProtKB-SubCell"/>
</dbReference>
<dbReference type="EC" id="3.1.26.4" evidence="6 14"/>
<accession>A0A941HTV3</accession>
<keyword evidence="11 14" id="KW-0255">Endonuclease</keyword>
<evidence type="ECO:0000256" key="5">
    <source>
        <dbReference type="ARBA" id="ARBA00008378"/>
    </source>
</evidence>
<organism evidence="18 19">
    <name type="scientific">Allobacillus saliphilus</name>
    <dbReference type="NCBI Taxonomy" id="2912308"/>
    <lineage>
        <taxon>Bacteria</taxon>
        <taxon>Bacillati</taxon>
        <taxon>Bacillota</taxon>
        <taxon>Bacilli</taxon>
        <taxon>Bacillales</taxon>
        <taxon>Bacillaceae</taxon>
        <taxon>Allobacillus</taxon>
    </lineage>
</organism>
<sequence length="305" mass="34110">MAHAVVKVNQSIIQQMQNTYQSNILPKTPPHAHFSAKVNGCTITAYQSGKVVFQGNEAEKEASRWGKAETNDKKKKNKTNRSLPAFLNDSHMGSDEAGTGDYFGPITVACVFATKKQQELLRELGVRDSKTLSDDTIRSVMKDVLLTDIVFSSVVLDNPRYNQLKSKGWSQVKMKAWMHHHAIQNVRKKLGNSSFEGTVVDQFCEPSTFHKAVRETGEQSFDDLTFMTKAESYSTPVAAASMLARYRFLQEIDRISEKVGFSIQKGASNIVDKQIARLIKQKGTGYLDQIAKTHFANTQKGKKLL</sequence>
<evidence type="ECO:0000256" key="2">
    <source>
        <dbReference type="ARBA" id="ARBA00001946"/>
    </source>
</evidence>
<evidence type="ECO:0000259" key="17">
    <source>
        <dbReference type="PROSITE" id="PS51975"/>
    </source>
</evidence>
<dbReference type="Pfam" id="PF11858">
    <property type="entry name" value="DUF3378"/>
    <property type="match status" value="1"/>
</dbReference>
<evidence type="ECO:0000256" key="14">
    <source>
        <dbReference type="HAMAP-Rule" id="MF_00053"/>
    </source>
</evidence>
<reference evidence="18 19" key="1">
    <citation type="submission" date="2021-04" db="EMBL/GenBank/DDBJ databases">
        <title>Allobacillus sp. nov. SKP8-2 isolated from shrimp paste.</title>
        <authorList>
            <person name="Tanasupawat S."/>
            <person name="Yiamsombat S."/>
            <person name="Kanchanasin P."/>
            <person name="Kuncharoen N."/>
        </authorList>
    </citation>
    <scope>NUCLEOTIDE SEQUENCE [LARGE SCALE GENOMIC DNA]</scope>
    <source>
        <strain evidence="18 19">SKP8-2</strain>
    </source>
</reference>
<comment type="subcellular location">
    <subcellularLocation>
        <location evidence="4 14">Cytoplasm</location>
    </subcellularLocation>
</comment>
<dbReference type="CDD" id="cd06590">
    <property type="entry name" value="RNase_HII_bacteria_HIII_like"/>
    <property type="match status" value="1"/>
</dbReference>
<dbReference type="GO" id="GO:0003723">
    <property type="term" value="F:RNA binding"/>
    <property type="evidence" value="ECO:0007669"/>
    <property type="project" value="UniProtKB-UniRule"/>
</dbReference>
<dbReference type="HAMAP" id="MF_00053">
    <property type="entry name" value="RNase_HIII"/>
    <property type="match status" value="1"/>
</dbReference>
<feature type="binding site" evidence="14 15">
    <location>
        <position position="96"/>
    </location>
    <ligand>
        <name>a divalent metal cation</name>
        <dbReference type="ChEBI" id="CHEBI:60240"/>
    </ligand>
</feature>
<comment type="cofactor">
    <cofactor evidence="14 15">
        <name>Mn(2+)</name>
        <dbReference type="ChEBI" id="CHEBI:29035"/>
    </cofactor>
    <cofactor evidence="14 15">
        <name>Mg(2+)</name>
        <dbReference type="ChEBI" id="CHEBI:18420"/>
    </cofactor>
    <text evidence="14 15">Manganese or magnesium. Binds 1 divalent metal ion per monomer in the absence of substrate. May bind a second metal ion after substrate binding.</text>
</comment>
<dbReference type="FunFam" id="3.30.420.10:FF:000047">
    <property type="entry name" value="Ribonuclease HIII"/>
    <property type="match status" value="1"/>
</dbReference>
<keyword evidence="10 14" id="KW-0479">Metal-binding</keyword>
<evidence type="ECO:0000313" key="19">
    <source>
        <dbReference type="Proteomes" id="UP000675431"/>
    </source>
</evidence>
<dbReference type="PANTHER" id="PTHR10954">
    <property type="entry name" value="RIBONUCLEASE H2 SUBUNIT A"/>
    <property type="match status" value="1"/>
</dbReference>
<dbReference type="CDD" id="cd14796">
    <property type="entry name" value="RNAse_HIII_N"/>
    <property type="match status" value="1"/>
</dbReference>
<feature type="binding site" evidence="14 15">
    <location>
        <position position="201"/>
    </location>
    <ligand>
        <name>a divalent metal cation</name>
        <dbReference type="ChEBI" id="CHEBI:60240"/>
    </ligand>
</feature>
<dbReference type="InterPro" id="IPR024567">
    <property type="entry name" value="RNase_HII/HIII_dom"/>
</dbReference>
<dbReference type="PANTHER" id="PTHR10954:SF23">
    <property type="entry name" value="RIBONUCLEASE"/>
    <property type="match status" value="1"/>
</dbReference>
<evidence type="ECO:0000256" key="8">
    <source>
        <dbReference type="ARBA" id="ARBA00022490"/>
    </source>
</evidence>
<feature type="compositionally biased region" description="Basic and acidic residues" evidence="16">
    <location>
        <begin position="60"/>
        <end position="72"/>
    </location>
</feature>
<evidence type="ECO:0000256" key="13">
    <source>
        <dbReference type="ARBA" id="ARBA00022842"/>
    </source>
</evidence>
<comment type="cofactor">
    <cofactor evidence="2">
        <name>Mg(2+)</name>
        <dbReference type="ChEBI" id="CHEBI:18420"/>
    </cofactor>
</comment>
<comment type="similarity">
    <text evidence="5 14">Belongs to the RNase HII family. RnhC subfamily.</text>
</comment>
<dbReference type="Gene3D" id="3.30.310.10">
    <property type="entry name" value="TATA-Binding Protein"/>
    <property type="match status" value="1"/>
</dbReference>
<dbReference type="GO" id="GO:0043137">
    <property type="term" value="P:DNA replication, removal of RNA primer"/>
    <property type="evidence" value="ECO:0007669"/>
    <property type="project" value="TreeGrafter"/>
</dbReference>
<evidence type="ECO:0000256" key="9">
    <source>
        <dbReference type="ARBA" id="ARBA00022722"/>
    </source>
</evidence>
<feature type="binding site" evidence="14 15">
    <location>
        <position position="95"/>
    </location>
    <ligand>
        <name>a divalent metal cation</name>
        <dbReference type="ChEBI" id="CHEBI:60240"/>
    </ligand>
</feature>
<keyword evidence="19" id="KW-1185">Reference proteome</keyword>
<evidence type="ECO:0000256" key="11">
    <source>
        <dbReference type="ARBA" id="ARBA00022759"/>
    </source>
</evidence>
<dbReference type="InterPro" id="IPR036397">
    <property type="entry name" value="RNaseH_sf"/>
</dbReference>
<dbReference type="InterPro" id="IPR012295">
    <property type="entry name" value="TBP_dom_sf"/>
</dbReference>
<dbReference type="NCBIfam" id="TIGR00716">
    <property type="entry name" value="rnhC"/>
    <property type="match status" value="1"/>
</dbReference>
<evidence type="ECO:0000256" key="1">
    <source>
        <dbReference type="ARBA" id="ARBA00000077"/>
    </source>
</evidence>
<name>A0A941HTV3_9BACI</name>
<comment type="catalytic activity">
    <reaction evidence="1 14 15">
        <text>Endonucleolytic cleavage to 5'-phosphomonoester.</text>
        <dbReference type="EC" id="3.1.26.4"/>
    </reaction>
</comment>
<feature type="region of interest" description="Disordered" evidence="16">
    <location>
        <begin position="60"/>
        <end position="90"/>
    </location>
</feature>
<protein>
    <recommendedName>
        <fullName evidence="7 14">Ribonuclease HIII</fullName>
        <shortName evidence="14">RNase HIII</shortName>
        <ecNumber evidence="6 14">3.1.26.4</ecNumber>
    </recommendedName>
</protein>
<dbReference type="PROSITE" id="PS51975">
    <property type="entry name" value="RNASE_H_2"/>
    <property type="match status" value="1"/>
</dbReference>
<dbReference type="PIRSF" id="PIRSF037748">
    <property type="entry name" value="RnhC"/>
    <property type="match status" value="1"/>
</dbReference>
<evidence type="ECO:0000256" key="4">
    <source>
        <dbReference type="ARBA" id="ARBA00004496"/>
    </source>
</evidence>
<keyword evidence="12 14" id="KW-0378">Hydrolase</keyword>
<dbReference type="Proteomes" id="UP000675431">
    <property type="component" value="Unassembled WGS sequence"/>
</dbReference>
<evidence type="ECO:0000256" key="15">
    <source>
        <dbReference type="PROSITE-ProRule" id="PRU01319"/>
    </source>
</evidence>
<evidence type="ECO:0000256" key="3">
    <source>
        <dbReference type="ARBA" id="ARBA00004065"/>
    </source>
</evidence>
<evidence type="ECO:0000313" key="18">
    <source>
        <dbReference type="EMBL" id="MBR7554230.1"/>
    </source>
</evidence>
<dbReference type="EMBL" id="JAGSIE010000025">
    <property type="protein sequence ID" value="MBR7554230.1"/>
    <property type="molecule type" value="Genomic_DNA"/>
</dbReference>
<dbReference type="InterPro" id="IPR024568">
    <property type="entry name" value="RNase_HIII_N"/>
</dbReference>
<evidence type="ECO:0000256" key="7">
    <source>
        <dbReference type="ARBA" id="ARBA00021407"/>
    </source>
</evidence>
<proteinExistence type="inferred from homology"/>
<dbReference type="InterPro" id="IPR001352">
    <property type="entry name" value="RNase_HII/HIII"/>
</dbReference>
<keyword evidence="13 14" id="KW-0460">Magnesium</keyword>
<feature type="domain" description="RNase H type-2" evidence="17">
    <location>
        <begin position="89"/>
        <end position="305"/>
    </location>
</feature>
<dbReference type="RefSeq" id="WP_212370297.1">
    <property type="nucleotide sequence ID" value="NZ_JAGSIE010000025.1"/>
</dbReference>
<comment type="function">
    <text evidence="3 14">Endonuclease that specifically degrades the RNA of RNA-DNA hybrids.</text>
</comment>
<dbReference type="GO" id="GO:0032299">
    <property type="term" value="C:ribonuclease H2 complex"/>
    <property type="evidence" value="ECO:0007669"/>
    <property type="project" value="TreeGrafter"/>
</dbReference>
<evidence type="ECO:0000256" key="16">
    <source>
        <dbReference type="SAM" id="MobiDB-lite"/>
    </source>
</evidence>
<gene>
    <name evidence="14" type="primary">rnhC</name>
    <name evidence="18" type="ORF">KC820_08690</name>
</gene>
<dbReference type="GO" id="GO:0006298">
    <property type="term" value="P:mismatch repair"/>
    <property type="evidence" value="ECO:0007669"/>
    <property type="project" value="TreeGrafter"/>
</dbReference>